<keyword evidence="2" id="KW-0472">Membrane</keyword>
<comment type="caution">
    <text evidence="3">The sequence shown here is derived from an EMBL/GenBank/DDBJ whole genome shotgun (WGS) entry which is preliminary data.</text>
</comment>
<dbReference type="Proteomes" id="UP000827092">
    <property type="component" value="Unassembled WGS sequence"/>
</dbReference>
<dbReference type="EMBL" id="JAFNEN010000085">
    <property type="protein sequence ID" value="KAG8195519.1"/>
    <property type="molecule type" value="Genomic_DNA"/>
</dbReference>
<evidence type="ECO:0000256" key="1">
    <source>
        <dbReference type="SAM" id="MobiDB-lite"/>
    </source>
</evidence>
<organism evidence="3 4">
    <name type="scientific">Oedothorax gibbosus</name>
    <dbReference type="NCBI Taxonomy" id="931172"/>
    <lineage>
        <taxon>Eukaryota</taxon>
        <taxon>Metazoa</taxon>
        <taxon>Ecdysozoa</taxon>
        <taxon>Arthropoda</taxon>
        <taxon>Chelicerata</taxon>
        <taxon>Arachnida</taxon>
        <taxon>Araneae</taxon>
        <taxon>Araneomorphae</taxon>
        <taxon>Entelegynae</taxon>
        <taxon>Araneoidea</taxon>
        <taxon>Linyphiidae</taxon>
        <taxon>Erigoninae</taxon>
        <taxon>Oedothorax</taxon>
    </lineage>
</organism>
<gene>
    <name evidence="3" type="ORF">JTE90_019508</name>
</gene>
<feature type="compositionally biased region" description="Acidic residues" evidence="1">
    <location>
        <begin position="186"/>
        <end position="195"/>
    </location>
</feature>
<keyword evidence="4" id="KW-1185">Reference proteome</keyword>
<evidence type="ECO:0000256" key="2">
    <source>
        <dbReference type="SAM" id="Phobius"/>
    </source>
</evidence>
<evidence type="ECO:0000313" key="4">
    <source>
        <dbReference type="Proteomes" id="UP000827092"/>
    </source>
</evidence>
<feature type="compositionally biased region" description="Basic and acidic residues" evidence="1">
    <location>
        <begin position="170"/>
        <end position="179"/>
    </location>
</feature>
<proteinExistence type="predicted"/>
<protein>
    <submittedName>
        <fullName evidence="3">Uncharacterized protein</fullName>
    </submittedName>
</protein>
<feature type="compositionally biased region" description="Basic and acidic residues" evidence="1">
    <location>
        <begin position="278"/>
        <end position="319"/>
    </location>
</feature>
<evidence type="ECO:0000313" key="3">
    <source>
        <dbReference type="EMBL" id="KAG8195519.1"/>
    </source>
</evidence>
<name>A0AAV6VI16_9ARAC</name>
<reference evidence="3 4" key="1">
    <citation type="journal article" date="2022" name="Nat. Ecol. Evol.">
        <title>A masculinizing supergene underlies an exaggerated male reproductive morph in a spider.</title>
        <authorList>
            <person name="Hendrickx F."/>
            <person name="De Corte Z."/>
            <person name="Sonet G."/>
            <person name="Van Belleghem S.M."/>
            <person name="Kostlbacher S."/>
            <person name="Vangestel C."/>
        </authorList>
    </citation>
    <scope>NUCLEOTIDE SEQUENCE [LARGE SCALE GENOMIC DNA]</scope>
    <source>
        <strain evidence="3">W744_W776</strain>
    </source>
</reference>
<dbReference type="AlphaFoldDB" id="A0AAV6VI16"/>
<accession>A0AAV6VI16</accession>
<sequence>MAFFLKSGVWKGLDLIRFINTNYNPFIKFKRQPLVVPLQSTQDKIEKESSEIWICLLSLLLLLFVLHVITVYLSYKWRHKKTKVEIFRPNTSYLQFSPVLPNPSLAGKPDVLVRKLQRIKSLISTTLLDSNTNSELREDDLLDELNLKELAELFMEVLELIEHENNEAREKVEKGKRGTDVMCQDNVEEDNNVEESCERTPKSQLQYELPSKSSSSIDSVKEDHSSISEGLKAEDVTNSFKDQDNISEGPAENLNNTFEEDHDSISEGPTADDLNNFRVEDRDNISEGPEAEDKIDSFEEDHDSINEESKAKDSFKEDPDSISEVPTAEDITNSFDEDDEIVSEELKTENTANSFEEDHDSISKESNAEDINLKNHIPVHYIDTSISDLIKDSPIQSSLDANLKETNGRTLIIQIDFNRRLKLADN</sequence>
<feature type="compositionally biased region" description="Basic and acidic residues" evidence="1">
    <location>
        <begin position="219"/>
        <end position="235"/>
    </location>
</feature>
<keyword evidence="2" id="KW-0812">Transmembrane</keyword>
<keyword evidence="2" id="KW-1133">Transmembrane helix</keyword>
<feature type="transmembrane region" description="Helical" evidence="2">
    <location>
        <begin position="51"/>
        <end position="73"/>
    </location>
</feature>
<feature type="region of interest" description="Disordered" evidence="1">
    <location>
        <begin position="170"/>
        <end position="366"/>
    </location>
</feature>